<organism evidence="2">
    <name type="scientific">Anthurium amnicola</name>
    <dbReference type="NCBI Taxonomy" id="1678845"/>
    <lineage>
        <taxon>Eukaryota</taxon>
        <taxon>Viridiplantae</taxon>
        <taxon>Streptophyta</taxon>
        <taxon>Embryophyta</taxon>
        <taxon>Tracheophyta</taxon>
        <taxon>Spermatophyta</taxon>
        <taxon>Magnoliopsida</taxon>
        <taxon>Liliopsida</taxon>
        <taxon>Araceae</taxon>
        <taxon>Pothoideae</taxon>
        <taxon>Potheae</taxon>
        <taxon>Anthurium</taxon>
    </lineage>
</organism>
<dbReference type="GO" id="GO:0008168">
    <property type="term" value="F:methyltransferase activity"/>
    <property type="evidence" value="ECO:0007669"/>
    <property type="project" value="UniProtKB-KW"/>
</dbReference>
<keyword evidence="2" id="KW-0489">Methyltransferase</keyword>
<dbReference type="PANTHER" id="PTHR35717">
    <property type="entry name" value="OS05G0156200 PROTEIN"/>
    <property type="match status" value="1"/>
</dbReference>
<feature type="compositionally biased region" description="Basic and acidic residues" evidence="1">
    <location>
        <begin position="235"/>
        <end position="244"/>
    </location>
</feature>
<evidence type="ECO:0000256" key="1">
    <source>
        <dbReference type="SAM" id="MobiDB-lite"/>
    </source>
</evidence>
<feature type="compositionally biased region" description="Low complexity" evidence="1">
    <location>
        <begin position="17"/>
        <end position="27"/>
    </location>
</feature>
<evidence type="ECO:0000313" key="2">
    <source>
        <dbReference type="EMBL" id="JAT45641.1"/>
    </source>
</evidence>
<reference evidence="2" key="1">
    <citation type="submission" date="2015-07" db="EMBL/GenBank/DDBJ databases">
        <title>Transcriptome Assembly of Anthurium amnicola.</title>
        <authorList>
            <person name="Suzuki J."/>
        </authorList>
    </citation>
    <scope>NUCLEOTIDE SEQUENCE</scope>
</reference>
<gene>
    <name evidence="2" type="primary">trm1_2</name>
    <name evidence="2" type="ORF">g.13636</name>
</gene>
<proteinExistence type="predicted"/>
<feature type="region of interest" description="Disordered" evidence="1">
    <location>
        <begin position="208"/>
        <end position="266"/>
    </location>
</feature>
<dbReference type="AlphaFoldDB" id="A0A1D1XTE5"/>
<keyword evidence="2" id="KW-0808">Transferase</keyword>
<accession>A0A1D1XTE5</accession>
<feature type="region of interest" description="Disordered" evidence="1">
    <location>
        <begin position="1"/>
        <end position="37"/>
    </location>
</feature>
<sequence>MGREGMGWEAPSGGGSCSPSPSAGAVSTSPTGKRCRDPAEEEVYLDNFHSHKRYLSEIMAYSLNGLSVGDSLTENLMESPVRSDISMCCTRDEMLSQYSPMSEDSDDSRYCDTAFNTSVTQSDVVSSPTSPVSPHRYQKPHAASSSSNPYPLPGCNLAAVICSHQRRGSDSEGRFPSSPNDMCHTADLRRTALLRSVQMRAQPHCSPTYELPFNSGQDGIQSTEEEDRLFSCTKTSDDESEYRGPEQFPNVLEDGSQNDESPACQT</sequence>
<feature type="compositionally biased region" description="Low complexity" evidence="1">
    <location>
        <begin position="121"/>
        <end position="134"/>
    </location>
</feature>
<dbReference type="GO" id="GO:0032259">
    <property type="term" value="P:methylation"/>
    <property type="evidence" value="ECO:0007669"/>
    <property type="project" value="UniProtKB-KW"/>
</dbReference>
<dbReference type="EMBL" id="GDJX01022295">
    <property type="protein sequence ID" value="JAT45641.1"/>
    <property type="molecule type" value="Transcribed_RNA"/>
</dbReference>
<name>A0A1D1XTE5_9ARAE</name>
<protein>
    <submittedName>
        <fullName evidence="2">tRNA (Guanine(26)-N(2))-dimethyltransferase</fullName>
    </submittedName>
</protein>
<dbReference type="PANTHER" id="PTHR35717:SF1">
    <property type="entry name" value="OS05G0156200 PROTEIN"/>
    <property type="match status" value="1"/>
</dbReference>
<feature type="region of interest" description="Disordered" evidence="1">
    <location>
        <begin position="121"/>
        <end position="149"/>
    </location>
</feature>